<proteinExistence type="predicted"/>
<gene>
    <name evidence="1" type="ORF">WMQ36_28485</name>
</gene>
<reference evidence="1 2" key="1">
    <citation type="submission" date="2024-03" db="EMBL/GenBank/DDBJ databases">
        <title>Human intestinal bacterial collection.</title>
        <authorList>
            <person name="Pauvert C."/>
            <person name="Hitch T.C.A."/>
            <person name="Clavel T."/>
        </authorList>
    </citation>
    <scope>NUCLEOTIDE SEQUENCE [LARGE SCALE GENOMIC DNA]</scope>
    <source>
        <strain evidence="1 2">CLA-SR-H021</strain>
    </source>
</reference>
<accession>A0ABV1DEV8</accession>
<dbReference type="Pfam" id="PF15583">
    <property type="entry name" value="Imm68"/>
    <property type="match status" value="1"/>
</dbReference>
<evidence type="ECO:0000313" key="1">
    <source>
        <dbReference type="EMBL" id="MEQ2428906.1"/>
    </source>
</evidence>
<evidence type="ECO:0000313" key="2">
    <source>
        <dbReference type="Proteomes" id="UP001454086"/>
    </source>
</evidence>
<sequence>MYIEKYWGNYIGGTDDSLTLLDYLIDKQKAEIPLSEIFADTGLDKLNWNFHTTDVELEYKGHDGRAHEFDFAIDLFTDLAALMLECSMNGSVSLGELLNDENGNIVRITFTQEEKKAINKALADFAKDPLTYDLHEMVPDEDMQEMAQDCESLRKELCE</sequence>
<keyword evidence="2" id="KW-1185">Reference proteome</keyword>
<dbReference type="InterPro" id="IPR028276">
    <property type="entry name" value="Imm68"/>
</dbReference>
<name>A0ABV1DEV8_9FIRM</name>
<dbReference type="RefSeq" id="WP_008716330.1">
    <property type="nucleotide sequence ID" value="NZ_JAJFDX010000005.1"/>
</dbReference>
<comment type="caution">
    <text evidence="1">The sequence shown here is derived from an EMBL/GenBank/DDBJ whole genome shotgun (WGS) entry which is preliminary data.</text>
</comment>
<dbReference type="Proteomes" id="UP001454086">
    <property type="component" value="Unassembled WGS sequence"/>
</dbReference>
<dbReference type="EMBL" id="JBBMFM010000236">
    <property type="protein sequence ID" value="MEQ2428906.1"/>
    <property type="molecule type" value="Genomic_DNA"/>
</dbReference>
<protein>
    <submittedName>
        <fullName evidence="1">Imm68 putative immunity domain-containing protein</fullName>
    </submittedName>
</protein>
<organism evidence="1 2">
    <name type="scientific">Enterocloster hominis</name>
    <name type="common">ex Hitch et al. 2024</name>
    <dbReference type="NCBI Taxonomy" id="1917870"/>
    <lineage>
        <taxon>Bacteria</taxon>
        <taxon>Bacillati</taxon>
        <taxon>Bacillota</taxon>
        <taxon>Clostridia</taxon>
        <taxon>Lachnospirales</taxon>
        <taxon>Lachnospiraceae</taxon>
        <taxon>Enterocloster</taxon>
    </lineage>
</organism>